<reference evidence="11 12" key="1">
    <citation type="submission" date="2011-01" db="EMBL/GenBank/DDBJ databases">
        <authorList>
            <person name="Muzny D."/>
            <person name="Qin X."/>
            <person name="Buhay C."/>
            <person name="Dugan-Rocha S."/>
            <person name="Ding Y."/>
            <person name="Chen G."/>
            <person name="Hawes A."/>
            <person name="Holder M."/>
            <person name="Jhangiani S."/>
            <person name="Johnson A."/>
            <person name="Khan Z."/>
            <person name="Li Z."/>
            <person name="Liu W."/>
            <person name="Liu X."/>
            <person name="Perez L."/>
            <person name="Shen H."/>
            <person name="Wang Q."/>
            <person name="Watt J."/>
            <person name="Xi L."/>
            <person name="Xin Y."/>
            <person name="Zhou J."/>
            <person name="Deng J."/>
            <person name="Jiang H."/>
            <person name="Liu Y."/>
            <person name="Qu J."/>
            <person name="Song X.-Z."/>
            <person name="Zhang L."/>
            <person name="Villasana D."/>
            <person name="Johnson A."/>
            <person name="Liu J."/>
            <person name="Liyanage D."/>
            <person name="Lorensuhewa L."/>
            <person name="Robinson T."/>
            <person name="Song A."/>
            <person name="Song B.-B."/>
            <person name="Dinh H."/>
            <person name="Thornton R."/>
            <person name="Coyle M."/>
            <person name="Francisco L."/>
            <person name="Jackson L."/>
            <person name="Javaid M."/>
            <person name="Korchina V."/>
            <person name="Kovar C."/>
            <person name="Mata R."/>
            <person name="Mathew T."/>
            <person name="Ngo R."/>
            <person name="Nguyen L."/>
            <person name="Nguyen N."/>
            <person name="Okwuonu G."/>
            <person name="Ongeri F."/>
            <person name="Pham C."/>
            <person name="Simmons D."/>
            <person name="Wilczek-Boney K."/>
            <person name="Hale W."/>
            <person name="Jakkamsetti A."/>
            <person name="Pham P."/>
            <person name="Ruth R."/>
            <person name="San Lucas F."/>
            <person name="Warren J."/>
            <person name="Zhang J."/>
            <person name="Zhao Z."/>
            <person name="Zhou C."/>
            <person name="Zhu D."/>
            <person name="Lee S."/>
            <person name="Bess C."/>
            <person name="Blankenburg K."/>
            <person name="Forbes L."/>
            <person name="Fu Q."/>
            <person name="Gubbala S."/>
            <person name="Hirani K."/>
            <person name="Jayaseelan J.C."/>
            <person name="Lara F."/>
            <person name="Munidasa M."/>
            <person name="Palculict T."/>
            <person name="Patil S."/>
            <person name="Pu L.-L."/>
            <person name="Saada N."/>
            <person name="Tang L."/>
            <person name="Weissenberger G."/>
            <person name="Zhu Y."/>
            <person name="Hemphill L."/>
            <person name="Shang Y."/>
            <person name="Youmans B."/>
            <person name="Ayvaz T."/>
            <person name="Ross M."/>
            <person name="Santibanez J."/>
            <person name="Aqrawi P."/>
            <person name="Gross S."/>
            <person name="Joshi V."/>
            <person name="Fowler G."/>
            <person name="Nazareth L."/>
            <person name="Reid J."/>
            <person name="Worley K."/>
            <person name="Petrosino J."/>
            <person name="Highlander S."/>
            <person name="Gibbs R."/>
        </authorList>
    </citation>
    <scope>NUCLEOTIDE SEQUENCE [LARGE SCALE GENOMIC DNA]</scope>
    <source>
        <strain evidence="11 12">ATCC 49124</strain>
    </source>
</reference>
<keyword evidence="8 9" id="KW-0472">Membrane</keyword>
<evidence type="ECO:0000259" key="10">
    <source>
        <dbReference type="PROSITE" id="PS50928"/>
    </source>
</evidence>
<keyword evidence="6" id="KW-0029">Amino-acid transport</keyword>
<evidence type="ECO:0000256" key="7">
    <source>
        <dbReference type="ARBA" id="ARBA00022989"/>
    </source>
</evidence>
<evidence type="ECO:0000256" key="5">
    <source>
        <dbReference type="ARBA" id="ARBA00022692"/>
    </source>
</evidence>
<dbReference type="InterPro" id="IPR043429">
    <property type="entry name" value="ArtM/GltK/GlnP/TcyL/YhdX-like"/>
</dbReference>
<evidence type="ECO:0000256" key="1">
    <source>
        <dbReference type="ARBA" id="ARBA00004651"/>
    </source>
</evidence>
<dbReference type="NCBIfam" id="TIGR01726">
    <property type="entry name" value="HEQRo_perm_3TM"/>
    <property type="match status" value="1"/>
</dbReference>
<dbReference type="Pfam" id="PF00497">
    <property type="entry name" value="SBP_bac_3"/>
    <property type="match status" value="1"/>
</dbReference>
<dbReference type="Proteomes" id="UP000003697">
    <property type="component" value="Unassembled WGS sequence"/>
</dbReference>
<evidence type="ECO:0000256" key="6">
    <source>
        <dbReference type="ARBA" id="ARBA00022970"/>
    </source>
</evidence>
<proteinExistence type="inferred from homology"/>
<name>A0ABP2KM86_STRVE</name>
<evidence type="ECO:0000256" key="3">
    <source>
        <dbReference type="ARBA" id="ARBA00022448"/>
    </source>
</evidence>
<dbReference type="InterPro" id="IPR001638">
    <property type="entry name" value="Solute-binding_3/MltF_N"/>
</dbReference>
<gene>
    <name evidence="11" type="ORF">HMPREF9425_1732</name>
</gene>
<feature type="domain" description="ABC transmembrane type-1" evidence="10">
    <location>
        <begin position="352"/>
        <end position="551"/>
    </location>
</feature>
<organism evidence="11 12">
    <name type="scientific">Streptococcus vestibularis ATCC 49124</name>
    <dbReference type="NCBI Taxonomy" id="889206"/>
    <lineage>
        <taxon>Bacteria</taxon>
        <taxon>Bacillati</taxon>
        <taxon>Bacillota</taxon>
        <taxon>Bacilli</taxon>
        <taxon>Lactobacillales</taxon>
        <taxon>Streptococcaceae</taxon>
        <taxon>Streptococcus</taxon>
    </lineage>
</organism>
<keyword evidence="12" id="KW-1185">Reference proteome</keyword>
<dbReference type="EMBL" id="AEVI01000077">
    <property type="protein sequence ID" value="EFX95420.1"/>
    <property type="molecule type" value="Genomic_DNA"/>
</dbReference>
<evidence type="ECO:0000256" key="8">
    <source>
        <dbReference type="ARBA" id="ARBA00023136"/>
    </source>
</evidence>
<evidence type="ECO:0000256" key="2">
    <source>
        <dbReference type="ARBA" id="ARBA00010072"/>
    </source>
</evidence>
<dbReference type="Pfam" id="PF00528">
    <property type="entry name" value="BPD_transp_1"/>
    <property type="match status" value="1"/>
</dbReference>
<comment type="subcellular location">
    <subcellularLocation>
        <location evidence="1 9">Cell membrane</location>
        <topology evidence="1 9">Multi-pass membrane protein</topology>
    </subcellularLocation>
</comment>
<sequence>MIRAPNCPSHYIKLQLVFEDNTDIQFFSSINLLSSVSISCKIVRNDIFIGDIVSMKKIIVACFAALLLVFGGVSSAQADEYLRVGMEAAYAPFNWTQDDDSNGAVPIEGTKQYANGYDVQIAKKIAEAQGKKPLVVKTAWTGLIPALTSGKINMIIAGMSPTAERRQEIDFSDSYYRSEPVMVVSSDGDYANAKTLKDFKDAKITAQQGVYLYNLIDQIPGVSKQTAMGDFGAMRQALASGIIDGYVSERPEAKTAEEASSKYKMITLKDGGFQVSDDDVSLAVGLRKGDSQQMEQVNKVLAGISQEERVKLMDHIIDIQPADKTDEAKKGNFFSQMSTIIAKNWPQFLRGTGITLLISIIGTVVGTFIGLMIGVYRTAPKAANKFVALLQKLFGWVLNVYIEVFRGTPMIVQSMVIYYGTAQAFGVNIDRTLAAVFIVSINTGAYMSEIVRGGIFAVDKGQFEAATALGFTHGQTMRKIVLPQVIRNILPATGNEFVINIKDTSVLNVISVVELYFAGNTVASQTYQYFQTFFVIAAIYFVLTFTVTRILRYVERRLDQDTYTQGGIH</sequence>
<dbReference type="PANTHER" id="PTHR30614">
    <property type="entry name" value="MEMBRANE COMPONENT OF AMINO ACID ABC TRANSPORTER"/>
    <property type="match status" value="1"/>
</dbReference>
<dbReference type="InterPro" id="IPR000515">
    <property type="entry name" value="MetI-like"/>
</dbReference>
<comment type="caution">
    <text evidence="11">The sequence shown here is derived from an EMBL/GenBank/DDBJ whole genome shotgun (WGS) entry which is preliminary data.</text>
</comment>
<dbReference type="SUPFAM" id="SSF53850">
    <property type="entry name" value="Periplasmic binding protein-like II"/>
    <property type="match status" value="1"/>
</dbReference>
<feature type="transmembrane region" description="Helical" evidence="9">
    <location>
        <begin position="353"/>
        <end position="376"/>
    </location>
</feature>
<evidence type="ECO:0000256" key="9">
    <source>
        <dbReference type="RuleBase" id="RU363032"/>
    </source>
</evidence>
<dbReference type="InterPro" id="IPR035906">
    <property type="entry name" value="MetI-like_sf"/>
</dbReference>
<dbReference type="CDD" id="cd06261">
    <property type="entry name" value="TM_PBP2"/>
    <property type="match status" value="1"/>
</dbReference>
<dbReference type="PROSITE" id="PS50928">
    <property type="entry name" value="ABC_TM1"/>
    <property type="match status" value="1"/>
</dbReference>
<comment type="similarity">
    <text evidence="2">Belongs to the binding-protein-dependent transport system permease family. HisMQ subfamily.</text>
</comment>
<dbReference type="Gene3D" id="3.40.190.10">
    <property type="entry name" value="Periplasmic binding protein-like II"/>
    <property type="match status" value="2"/>
</dbReference>
<evidence type="ECO:0000256" key="4">
    <source>
        <dbReference type="ARBA" id="ARBA00022475"/>
    </source>
</evidence>
<keyword evidence="5 9" id="KW-0812">Transmembrane</keyword>
<evidence type="ECO:0000313" key="12">
    <source>
        <dbReference type="Proteomes" id="UP000003697"/>
    </source>
</evidence>
<dbReference type="Gene3D" id="1.10.3720.10">
    <property type="entry name" value="MetI-like"/>
    <property type="match status" value="1"/>
</dbReference>
<accession>A0ABP2KM86</accession>
<feature type="transmembrane region" description="Helical" evidence="9">
    <location>
        <begin position="529"/>
        <end position="551"/>
    </location>
</feature>
<dbReference type="SUPFAM" id="SSF161098">
    <property type="entry name" value="MetI-like"/>
    <property type="match status" value="1"/>
</dbReference>
<evidence type="ECO:0000313" key="11">
    <source>
        <dbReference type="EMBL" id="EFX95420.1"/>
    </source>
</evidence>
<dbReference type="SMART" id="SM00062">
    <property type="entry name" value="PBPb"/>
    <property type="match status" value="1"/>
</dbReference>
<keyword evidence="3 9" id="KW-0813">Transport</keyword>
<dbReference type="PANTHER" id="PTHR30614:SF20">
    <property type="entry name" value="GLUTAMINE TRANSPORT SYSTEM PERMEASE PROTEIN GLNP"/>
    <property type="match status" value="1"/>
</dbReference>
<keyword evidence="4" id="KW-1003">Cell membrane</keyword>
<keyword evidence="7 9" id="KW-1133">Transmembrane helix</keyword>
<dbReference type="InterPro" id="IPR010065">
    <property type="entry name" value="AA_ABC_transptr_permease_3TM"/>
</dbReference>
<protein>
    <submittedName>
        <fullName evidence="11">ABC transporter, permease protein</fullName>
    </submittedName>
</protein>